<feature type="domain" description="ATPase" evidence="1">
    <location>
        <begin position="14"/>
        <end position="247"/>
    </location>
</feature>
<dbReference type="STRING" id="671065.MetMK1DRAFT_00004700"/>
<dbReference type="GO" id="GO:0005524">
    <property type="term" value="F:ATP binding"/>
    <property type="evidence" value="ECO:0007669"/>
    <property type="project" value="InterPro"/>
</dbReference>
<organism evidence="2 3">
    <name type="scientific">Metallosphaera yellowstonensis MK1</name>
    <dbReference type="NCBI Taxonomy" id="671065"/>
    <lineage>
        <taxon>Archaea</taxon>
        <taxon>Thermoproteota</taxon>
        <taxon>Thermoprotei</taxon>
        <taxon>Sulfolobales</taxon>
        <taxon>Sulfolobaceae</taxon>
        <taxon>Metallosphaera</taxon>
    </lineage>
</organism>
<evidence type="ECO:0000313" key="2">
    <source>
        <dbReference type="EMBL" id="EHP69968.1"/>
    </source>
</evidence>
<dbReference type="InterPro" id="IPR011579">
    <property type="entry name" value="ATPase_dom"/>
</dbReference>
<evidence type="ECO:0000259" key="1">
    <source>
        <dbReference type="Pfam" id="PF01637"/>
    </source>
</evidence>
<dbReference type="Pfam" id="PF01637">
    <property type="entry name" value="ATPase_2"/>
    <property type="match status" value="1"/>
</dbReference>
<dbReference type="AlphaFoldDB" id="H2C119"/>
<reference evidence="2 3" key="1">
    <citation type="submission" date="2012-01" db="EMBL/GenBank/DDBJ databases">
        <title>Improved High-Quality Draft sequence of Metallosphaera yellowstonensis MK1.</title>
        <authorList>
            <consortium name="US DOE Joint Genome Institute"/>
            <person name="Lucas S."/>
            <person name="Han J."/>
            <person name="Cheng J.-F."/>
            <person name="Goodwin L."/>
            <person name="Pitluck S."/>
            <person name="Peters L."/>
            <person name="Teshima H."/>
            <person name="Detter J.C."/>
            <person name="Han C."/>
            <person name="Tapia R."/>
            <person name="Land M."/>
            <person name="Hauser L."/>
            <person name="Kyrpides N."/>
            <person name="Kozubal M."/>
            <person name="Macur R.E."/>
            <person name="Jay Z."/>
            <person name="Inskeep W."/>
            <person name="Woyke T."/>
        </authorList>
    </citation>
    <scope>NUCLEOTIDE SEQUENCE [LARGE SCALE GENOMIC DNA]</scope>
    <source>
        <strain evidence="2 3">MK1</strain>
    </source>
</reference>
<dbReference type="PANTHER" id="PTHR34301:SF8">
    <property type="entry name" value="ATPASE DOMAIN-CONTAINING PROTEIN"/>
    <property type="match status" value="1"/>
</dbReference>
<dbReference type="Gene3D" id="1.10.8.60">
    <property type="match status" value="1"/>
</dbReference>
<dbReference type="RefSeq" id="WP_009070256.1">
    <property type="nucleotide sequence ID" value="NZ_JH597761.1"/>
</dbReference>
<accession>H2C119</accession>
<keyword evidence="3" id="KW-1185">Reference proteome</keyword>
<dbReference type="InterPro" id="IPR027417">
    <property type="entry name" value="P-loop_NTPase"/>
</dbReference>
<dbReference type="eggNOG" id="arCOG03169">
    <property type="taxonomic scope" value="Archaea"/>
</dbReference>
<evidence type="ECO:0000313" key="3">
    <source>
        <dbReference type="Proteomes" id="UP000003980"/>
    </source>
</evidence>
<dbReference type="EMBL" id="JH597761">
    <property type="protein sequence ID" value="EHP69968.1"/>
    <property type="molecule type" value="Genomic_DNA"/>
</dbReference>
<gene>
    <name evidence="2" type="ORF">MetMK1DRAFT_00004700</name>
</gene>
<dbReference type="OrthoDB" id="132045at2157"/>
<dbReference type="PANTHER" id="PTHR34301">
    <property type="entry name" value="DNA-BINDING PROTEIN-RELATED"/>
    <property type="match status" value="1"/>
</dbReference>
<proteinExistence type="predicted"/>
<name>H2C119_9CREN</name>
<dbReference type="Proteomes" id="UP000003980">
    <property type="component" value="Unassembled WGS sequence"/>
</dbReference>
<protein>
    <submittedName>
        <fullName evidence="2">Putative ATPase (AAA+ superfamily)</fullName>
    </submittedName>
</protein>
<dbReference type="SUPFAM" id="SSF52540">
    <property type="entry name" value="P-loop containing nucleoside triphosphate hydrolases"/>
    <property type="match status" value="1"/>
</dbReference>
<sequence length="270" mass="30904">MLFSTEPKDSIKDLFDRETEIDRLKRSLNERMIVVLGLKRTGKSSLVLSTLNSLNANCVFIDVRKIYDDISKKVPAEKLYEELYSGLLKLSRKERIRDLLSKFNLSLEYPLNVKLPLEEIRNNISKIFEAINELGKVVVVLDEAQYLRYSTIGVKPLLAHVYDYLKNVTLIFMGSEVGLLHDFIGIDDPSSDFYGRYYVCVELKPFDEVKSKEFLRAGFKELGVRVEDPVLDKAVSELDGIVGWLVYFGKLYLEKGEEAIDEVKSLGSKI</sequence>
<dbReference type="HOGENOM" id="CLU_061108_0_0_2"/>
<dbReference type="Gene3D" id="3.40.50.300">
    <property type="entry name" value="P-loop containing nucleotide triphosphate hydrolases"/>
    <property type="match status" value="1"/>
</dbReference>